<dbReference type="CDD" id="cd00293">
    <property type="entry name" value="USP-like"/>
    <property type="match status" value="1"/>
</dbReference>
<dbReference type="Pfam" id="PF00582">
    <property type="entry name" value="Usp"/>
    <property type="match status" value="1"/>
</dbReference>
<dbReference type="Proteomes" id="UP000386847">
    <property type="component" value="Chromosome"/>
</dbReference>
<feature type="domain" description="UspA" evidence="1">
    <location>
        <begin position="104"/>
        <end position="139"/>
    </location>
</feature>
<reference evidence="2 3" key="1">
    <citation type="submission" date="2019-10" db="EMBL/GenBank/DDBJ databases">
        <title>Genomic analysis of Raineyella sp. CBA3103.</title>
        <authorList>
            <person name="Roh S.W."/>
        </authorList>
    </citation>
    <scope>NUCLEOTIDE SEQUENCE [LARGE SCALE GENOMIC DNA]</scope>
    <source>
        <strain evidence="2 3">CBA3103</strain>
    </source>
</reference>
<organism evidence="2 3">
    <name type="scientific">Raineyella fluvialis</name>
    <dbReference type="NCBI Taxonomy" id="2662261"/>
    <lineage>
        <taxon>Bacteria</taxon>
        <taxon>Bacillati</taxon>
        <taxon>Actinomycetota</taxon>
        <taxon>Actinomycetes</taxon>
        <taxon>Propionibacteriales</taxon>
        <taxon>Propionibacteriaceae</taxon>
        <taxon>Raineyella</taxon>
    </lineage>
</organism>
<dbReference type="EMBL" id="CP045725">
    <property type="protein sequence ID" value="QGF24786.1"/>
    <property type="molecule type" value="Genomic_DNA"/>
</dbReference>
<keyword evidence="3" id="KW-1185">Reference proteome</keyword>
<protein>
    <submittedName>
        <fullName evidence="2">Universal stress protein</fullName>
    </submittedName>
</protein>
<dbReference type="KEGG" id="rain:Rai3103_15410"/>
<dbReference type="Gene3D" id="3.40.50.12370">
    <property type="match status" value="1"/>
</dbReference>
<name>A0A5Q2FKB8_9ACTN</name>
<dbReference type="InterPro" id="IPR006016">
    <property type="entry name" value="UspA"/>
</dbReference>
<dbReference type="AlphaFoldDB" id="A0A5Q2FKB8"/>
<dbReference type="SUPFAM" id="SSF52402">
    <property type="entry name" value="Adenine nucleotide alpha hydrolases-like"/>
    <property type="match status" value="1"/>
</dbReference>
<accession>A0A5Q2FKB8</accession>
<evidence type="ECO:0000313" key="2">
    <source>
        <dbReference type="EMBL" id="QGF24786.1"/>
    </source>
</evidence>
<evidence type="ECO:0000259" key="1">
    <source>
        <dbReference type="Pfam" id="PF00582"/>
    </source>
</evidence>
<gene>
    <name evidence="2" type="ORF">Rai3103_15410</name>
</gene>
<proteinExistence type="predicted"/>
<sequence>MIRDGARGTPRSELGKALSSVCTVVAHSSSDEGRAALAHGVMRARHDGTVLHVVSRDPVPDGVRELLDGLTWEWEQCGPGDDFADAMLRAACPALPGDGCGAPAIVIGLRRRTAEGRLNLGHTAERVLLEAPCPVVTVKCS</sequence>
<evidence type="ECO:0000313" key="3">
    <source>
        <dbReference type="Proteomes" id="UP000386847"/>
    </source>
</evidence>